<evidence type="ECO:0000256" key="2">
    <source>
        <dbReference type="ARBA" id="ARBA00022475"/>
    </source>
</evidence>
<dbReference type="Proteomes" id="UP001284601">
    <property type="component" value="Unassembled WGS sequence"/>
</dbReference>
<feature type="region of interest" description="Disordered" evidence="6">
    <location>
        <begin position="175"/>
        <end position="228"/>
    </location>
</feature>
<evidence type="ECO:0000256" key="6">
    <source>
        <dbReference type="SAM" id="MobiDB-lite"/>
    </source>
</evidence>
<name>A0ABU4HNQ3_9ACTN</name>
<dbReference type="RefSeq" id="WP_318595933.1">
    <property type="nucleotide sequence ID" value="NZ_JAWSTH010000007.1"/>
</dbReference>
<keyword evidence="3 7" id="KW-0812">Transmembrane</keyword>
<keyword evidence="2" id="KW-1003">Cell membrane</keyword>
<sequence length="228" mass="24392">MIDARPGELTGEQGQVTYELAAYSTRVWAFLIDLLPFVALGLLIAIGVSVGEGSTDSDDARELTRTLALALGIPLTLLYAPLLLIRRGARNGQTLGKQAMRIRVVRESGEPVTLGNALMREVVGRQLLIAFTYGVYAVIDYAWPLWDRSRQALHDKVAQTRVVLAEPVRNSAAGTFTTGLDAHAPQPPLEPVEPAEPAQPATGSTAPPPAPADDAPVRDGWLPPRASS</sequence>
<accession>A0ABU4HNQ3</accession>
<gene>
    <name evidence="9" type="ORF">R7226_04960</name>
</gene>
<proteinExistence type="predicted"/>
<feature type="transmembrane region" description="Helical" evidence="7">
    <location>
        <begin position="67"/>
        <end position="85"/>
    </location>
</feature>
<evidence type="ECO:0000313" key="10">
    <source>
        <dbReference type="Proteomes" id="UP001284601"/>
    </source>
</evidence>
<dbReference type="InterPro" id="IPR010432">
    <property type="entry name" value="RDD"/>
</dbReference>
<evidence type="ECO:0000256" key="1">
    <source>
        <dbReference type="ARBA" id="ARBA00004651"/>
    </source>
</evidence>
<reference evidence="9 10" key="2">
    <citation type="submission" date="2023-10" db="EMBL/GenBank/DDBJ databases">
        <authorList>
            <person name="Han X.F."/>
        </authorList>
    </citation>
    <scope>NUCLEOTIDE SEQUENCE [LARGE SCALE GENOMIC DNA]</scope>
    <source>
        <strain evidence="9 10">KCTC 39840</strain>
    </source>
</reference>
<evidence type="ECO:0000313" key="9">
    <source>
        <dbReference type="EMBL" id="MDW5593674.1"/>
    </source>
</evidence>
<dbReference type="EMBL" id="JAWSTH010000007">
    <property type="protein sequence ID" value="MDW5593674.1"/>
    <property type="molecule type" value="Genomic_DNA"/>
</dbReference>
<keyword evidence="4 7" id="KW-1133">Transmembrane helix</keyword>
<dbReference type="Pfam" id="PF06271">
    <property type="entry name" value="RDD"/>
    <property type="match status" value="1"/>
</dbReference>
<protein>
    <submittedName>
        <fullName evidence="9">RDD family protein</fullName>
    </submittedName>
</protein>
<feature type="compositionally biased region" description="Low complexity" evidence="6">
    <location>
        <begin position="195"/>
        <end position="205"/>
    </location>
</feature>
<evidence type="ECO:0000256" key="3">
    <source>
        <dbReference type="ARBA" id="ARBA00022692"/>
    </source>
</evidence>
<comment type="subcellular location">
    <subcellularLocation>
        <location evidence="1">Cell membrane</location>
        <topology evidence="1">Multi-pass membrane protein</topology>
    </subcellularLocation>
</comment>
<evidence type="ECO:0000256" key="5">
    <source>
        <dbReference type="ARBA" id="ARBA00023136"/>
    </source>
</evidence>
<reference evidence="10" key="1">
    <citation type="submission" date="2023-07" db="EMBL/GenBank/DDBJ databases">
        <title>Conexibacter stalactiti sp. nov., isolated from stalactites in a lava cave and emended description of the genus Conexibacter.</title>
        <authorList>
            <person name="Lee S.D."/>
        </authorList>
    </citation>
    <scope>NUCLEOTIDE SEQUENCE [LARGE SCALE GENOMIC DNA]</scope>
    <source>
        <strain evidence="10">KCTC 39840</strain>
    </source>
</reference>
<feature type="transmembrane region" description="Helical" evidence="7">
    <location>
        <begin position="27"/>
        <end position="47"/>
    </location>
</feature>
<organism evidence="9 10">
    <name type="scientific">Conexibacter stalactiti</name>
    <dbReference type="NCBI Taxonomy" id="1940611"/>
    <lineage>
        <taxon>Bacteria</taxon>
        <taxon>Bacillati</taxon>
        <taxon>Actinomycetota</taxon>
        <taxon>Thermoleophilia</taxon>
        <taxon>Solirubrobacterales</taxon>
        <taxon>Conexibacteraceae</taxon>
        <taxon>Conexibacter</taxon>
    </lineage>
</organism>
<keyword evidence="10" id="KW-1185">Reference proteome</keyword>
<evidence type="ECO:0000256" key="7">
    <source>
        <dbReference type="SAM" id="Phobius"/>
    </source>
</evidence>
<evidence type="ECO:0000256" key="4">
    <source>
        <dbReference type="ARBA" id="ARBA00022989"/>
    </source>
</evidence>
<keyword evidence="5 7" id="KW-0472">Membrane</keyword>
<feature type="domain" description="RDD" evidence="8">
    <location>
        <begin position="22"/>
        <end position="158"/>
    </location>
</feature>
<comment type="caution">
    <text evidence="9">The sequence shown here is derived from an EMBL/GenBank/DDBJ whole genome shotgun (WGS) entry which is preliminary data.</text>
</comment>
<evidence type="ECO:0000259" key="8">
    <source>
        <dbReference type="Pfam" id="PF06271"/>
    </source>
</evidence>
<feature type="transmembrane region" description="Helical" evidence="7">
    <location>
        <begin position="127"/>
        <end position="146"/>
    </location>
</feature>
<dbReference type="PANTHER" id="PTHR36115">
    <property type="entry name" value="PROLINE-RICH ANTIGEN HOMOLOG-RELATED"/>
    <property type="match status" value="1"/>
</dbReference>
<dbReference type="InterPro" id="IPR051791">
    <property type="entry name" value="Pra-immunoreactive"/>
</dbReference>
<dbReference type="PANTHER" id="PTHR36115:SF4">
    <property type="entry name" value="MEMBRANE PROTEIN"/>
    <property type="match status" value="1"/>
</dbReference>